<organism evidence="2 3">
    <name type="scientific">Nocardioides guangzhouensis</name>
    <dbReference type="NCBI Taxonomy" id="2497878"/>
    <lineage>
        <taxon>Bacteria</taxon>
        <taxon>Bacillati</taxon>
        <taxon>Actinomycetota</taxon>
        <taxon>Actinomycetes</taxon>
        <taxon>Propionibacteriales</taxon>
        <taxon>Nocardioidaceae</taxon>
        <taxon>Nocardioides</taxon>
    </lineage>
</organism>
<evidence type="ECO:0000313" key="3">
    <source>
        <dbReference type="Proteomes" id="UP000295198"/>
    </source>
</evidence>
<evidence type="ECO:0008006" key="4">
    <source>
        <dbReference type="Google" id="ProtNLM"/>
    </source>
</evidence>
<name>A0A4Q4ZED8_9ACTN</name>
<keyword evidence="3" id="KW-1185">Reference proteome</keyword>
<keyword evidence="1" id="KW-1133">Transmembrane helix</keyword>
<reference evidence="2 3" key="1">
    <citation type="submission" date="2019-01" db="EMBL/GenBank/DDBJ databases">
        <title>Nocardioides guangzhouensis sp. nov., an actinobacterium isolated from soil.</title>
        <authorList>
            <person name="Fu Y."/>
            <person name="Cai Y."/>
            <person name="Lin Z."/>
            <person name="Chen P."/>
        </authorList>
    </citation>
    <scope>NUCLEOTIDE SEQUENCE [LARGE SCALE GENOMIC DNA]</scope>
    <source>
        <strain evidence="2 3">130</strain>
    </source>
</reference>
<keyword evidence="1" id="KW-0812">Transmembrane</keyword>
<dbReference type="RefSeq" id="WP_134716390.1">
    <property type="nucleotide sequence ID" value="NZ_SDKM01000011.1"/>
</dbReference>
<protein>
    <recommendedName>
        <fullName evidence="4">ATP synthase protein I</fullName>
    </recommendedName>
</protein>
<feature type="transmembrane region" description="Helical" evidence="1">
    <location>
        <begin position="77"/>
        <end position="98"/>
    </location>
</feature>
<feature type="transmembrane region" description="Helical" evidence="1">
    <location>
        <begin position="44"/>
        <end position="65"/>
    </location>
</feature>
<dbReference type="EMBL" id="SDKM01000011">
    <property type="protein sequence ID" value="RYP86433.1"/>
    <property type="molecule type" value="Genomic_DNA"/>
</dbReference>
<sequence>MTTETPRSTPFAGGSVLLGAAVAALVAGLVAVVVGAFVGGAEAAYGALAGALVVVAVFFLGAGLVHLVAGVLPAASLLVALLTYTLQVVLLAAVFVGLDRSGLLEDALDRAWLGGTVIACTVVWMIAQIVLAARLRIPAYDLGTSGSQDRPEAGAR</sequence>
<comment type="caution">
    <text evidence="2">The sequence shown here is derived from an EMBL/GenBank/DDBJ whole genome shotgun (WGS) entry which is preliminary data.</text>
</comment>
<keyword evidence="1" id="KW-0472">Membrane</keyword>
<dbReference type="OrthoDB" id="3789889at2"/>
<evidence type="ECO:0000256" key="1">
    <source>
        <dbReference type="SAM" id="Phobius"/>
    </source>
</evidence>
<evidence type="ECO:0000313" key="2">
    <source>
        <dbReference type="EMBL" id="RYP86433.1"/>
    </source>
</evidence>
<feature type="transmembrane region" description="Helical" evidence="1">
    <location>
        <begin position="110"/>
        <end position="133"/>
    </location>
</feature>
<gene>
    <name evidence="2" type="ORF">EKO23_08995</name>
</gene>
<dbReference type="Proteomes" id="UP000295198">
    <property type="component" value="Unassembled WGS sequence"/>
</dbReference>
<feature type="transmembrane region" description="Helical" evidence="1">
    <location>
        <begin position="12"/>
        <end position="38"/>
    </location>
</feature>
<accession>A0A4Q4ZED8</accession>
<dbReference type="AlphaFoldDB" id="A0A4Q4ZED8"/>
<proteinExistence type="predicted"/>